<comment type="cofactor">
    <cofactor evidence="1 5">
        <name>FAD</name>
        <dbReference type="ChEBI" id="CHEBI:57692"/>
    </cofactor>
</comment>
<dbReference type="PIRSF" id="PIRSF000137">
    <property type="entry name" value="Alcohol_oxidase"/>
    <property type="match status" value="1"/>
</dbReference>
<evidence type="ECO:0000256" key="6">
    <source>
        <dbReference type="RuleBase" id="RU003968"/>
    </source>
</evidence>
<sequence length="596" mass="67122">MWALNTPLSGRQMDKDLNVGMHLNNKMLVASSAFKFLQGLQAALKLLSVLHLTKYEWPQDAVVTDGESFDFIIIGAGTAGSVIANRLTEIKDFNVLLIEAGGDPPLESDIPGLSFLMKRSRYDWNYTAENDAYSDTCHLKPYFEFTLGKMLGGTSSLNYMVYHRGQPQDFNTWAEITKDDRWQWQNVLPYFLKSEKLKDPQLLHSPERDFYGTKGYVELVKDRRDSIQQILDAYQELGHKIVQDFNEHHALGYATQTVTISGKSRHSSAHAFLSSVKNRKNLHVMKNTLVTKIVVEDKKAVGVEVKTEDGKTLHLNAKKEIIVSAGTFNTPKLLMLSGMGPAKHLKEKTIEVISDLPVGENLQEHLGVILIHTLEETPDFGASFTGFVALNKTSNYPDYQVISYLDNSKVLLLYCTFVFRLSDEICDTMFKSEDKKLQAFNQIINIHPESRGKVLLKTTDPFDAPLVYSGFFSNNNDLENFIDYVQHFSAIMNTTYYKTVNAKMVDAYPKCNVFEAGSREYWRCYVMCVSSGLSHFTGTCPMGKVLDGRLRVHGIKNLRVADASVMPTSTRGNPAASVIMIGEKAADMIKEDYKLI</sequence>
<evidence type="ECO:0000256" key="3">
    <source>
        <dbReference type="ARBA" id="ARBA00022630"/>
    </source>
</evidence>
<feature type="binding site" evidence="5">
    <location>
        <position position="154"/>
    </location>
    <ligand>
        <name>FAD</name>
        <dbReference type="ChEBI" id="CHEBI:57692"/>
    </ligand>
</feature>
<dbReference type="InterPro" id="IPR000172">
    <property type="entry name" value="GMC_OxRdtase_N"/>
</dbReference>
<feature type="binding site" evidence="5">
    <location>
        <begin position="158"/>
        <end position="161"/>
    </location>
    <ligand>
        <name>FAD</name>
        <dbReference type="ChEBI" id="CHEBI:57692"/>
    </ligand>
</feature>
<protein>
    <recommendedName>
        <fullName evidence="7 8">Glucose-methanol-choline oxidoreductase N-terminal domain-containing protein</fullName>
    </recommendedName>
</protein>
<organism evidence="9 10">
    <name type="scientific">Arctia plantaginis</name>
    <name type="common">Wood tiger moth</name>
    <name type="synonym">Phalaena plantaginis</name>
    <dbReference type="NCBI Taxonomy" id="874455"/>
    <lineage>
        <taxon>Eukaryota</taxon>
        <taxon>Metazoa</taxon>
        <taxon>Ecdysozoa</taxon>
        <taxon>Arthropoda</taxon>
        <taxon>Hexapoda</taxon>
        <taxon>Insecta</taxon>
        <taxon>Pterygota</taxon>
        <taxon>Neoptera</taxon>
        <taxon>Endopterygota</taxon>
        <taxon>Lepidoptera</taxon>
        <taxon>Glossata</taxon>
        <taxon>Ditrysia</taxon>
        <taxon>Noctuoidea</taxon>
        <taxon>Erebidae</taxon>
        <taxon>Arctiinae</taxon>
        <taxon>Arctia</taxon>
    </lineage>
</organism>
<evidence type="ECO:0000313" key="9">
    <source>
        <dbReference type="EMBL" id="CAB3254917.1"/>
    </source>
</evidence>
<dbReference type="Pfam" id="PF00732">
    <property type="entry name" value="GMC_oxred_N"/>
    <property type="match status" value="1"/>
</dbReference>
<evidence type="ECO:0000259" key="7">
    <source>
        <dbReference type="PROSITE" id="PS00623"/>
    </source>
</evidence>
<dbReference type="GO" id="GO:0050660">
    <property type="term" value="F:flavin adenine dinucleotide binding"/>
    <property type="evidence" value="ECO:0007669"/>
    <property type="project" value="InterPro"/>
</dbReference>
<dbReference type="Gene3D" id="3.50.50.60">
    <property type="entry name" value="FAD/NAD(P)-binding domain"/>
    <property type="match status" value="1"/>
</dbReference>
<name>A0A8S1B9P8_ARCPL</name>
<proteinExistence type="inferred from homology"/>
<dbReference type="InterPro" id="IPR007867">
    <property type="entry name" value="GMC_OxRtase_C"/>
</dbReference>
<keyword evidence="4 5" id="KW-0274">FAD</keyword>
<dbReference type="PROSITE" id="PS00623">
    <property type="entry name" value="GMC_OXRED_1"/>
    <property type="match status" value="1"/>
</dbReference>
<dbReference type="SUPFAM" id="SSF51905">
    <property type="entry name" value="FAD/NAD(P)-binding domain"/>
    <property type="match status" value="1"/>
</dbReference>
<feature type="domain" description="Glucose-methanol-choline oxidoreductase N-terminal" evidence="8">
    <location>
        <begin position="326"/>
        <end position="340"/>
    </location>
</feature>
<dbReference type="Pfam" id="PF05199">
    <property type="entry name" value="GMC_oxred_C"/>
    <property type="match status" value="1"/>
</dbReference>
<dbReference type="InterPro" id="IPR012132">
    <property type="entry name" value="GMC_OxRdtase"/>
</dbReference>
<feature type="domain" description="Glucose-methanol-choline oxidoreductase N-terminal" evidence="7">
    <location>
        <begin position="148"/>
        <end position="171"/>
    </location>
</feature>
<dbReference type="PROSITE" id="PS00624">
    <property type="entry name" value="GMC_OXRED_2"/>
    <property type="match status" value="1"/>
</dbReference>
<reference evidence="9 10" key="1">
    <citation type="submission" date="2020-04" db="EMBL/GenBank/DDBJ databases">
        <authorList>
            <person name="Wallbank WR R."/>
            <person name="Pardo Diaz C."/>
            <person name="Kozak K."/>
            <person name="Martin S."/>
            <person name="Jiggins C."/>
            <person name="Moest M."/>
            <person name="Warren A I."/>
            <person name="Byers J.R.P. K."/>
            <person name="Montejo-Kovacevich G."/>
            <person name="Yen C E."/>
        </authorList>
    </citation>
    <scope>NUCLEOTIDE SEQUENCE [LARGE SCALE GENOMIC DNA]</scope>
</reference>
<evidence type="ECO:0000256" key="4">
    <source>
        <dbReference type="ARBA" id="ARBA00022827"/>
    </source>
</evidence>
<feature type="binding site" evidence="5">
    <location>
        <position position="290"/>
    </location>
    <ligand>
        <name>FAD</name>
        <dbReference type="ChEBI" id="CHEBI:57692"/>
    </ligand>
</feature>
<dbReference type="PANTHER" id="PTHR11552:SF147">
    <property type="entry name" value="CHOLINE DEHYDROGENASE, MITOCHONDRIAL"/>
    <property type="match status" value="1"/>
</dbReference>
<dbReference type="AlphaFoldDB" id="A0A8S1B9P8"/>
<dbReference type="EMBL" id="CADEBD010000422">
    <property type="protein sequence ID" value="CAB3254917.1"/>
    <property type="molecule type" value="Genomic_DNA"/>
</dbReference>
<keyword evidence="3 6" id="KW-0285">Flavoprotein</keyword>
<dbReference type="SUPFAM" id="SSF54373">
    <property type="entry name" value="FAD-linked reductases, C-terminal domain"/>
    <property type="match status" value="1"/>
</dbReference>
<accession>A0A8S1B9P8</accession>
<dbReference type="Proteomes" id="UP000494256">
    <property type="component" value="Unassembled WGS sequence"/>
</dbReference>
<dbReference type="Gene3D" id="3.30.560.10">
    <property type="entry name" value="Glucose Oxidase, domain 3"/>
    <property type="match status" value="1"/>
</dbReference>
<dbReference type="InterPro" id="IPR036188">
    <property type="entry name" value="FAD/NAD-bd_sf"/>
</dbReference>
<evidence type="ECO:0000259" key="8">
    <source>
        <dbReference type="PROSITE" id="PS00624"/>
    </source>
</evidence>
<dbReference type="OrthoDB" id="6923072at2759"/>
<comment type="similarity">
    <text evidence="2 6">Belongs to the GMC oxidoreductase family.</text>
</comment>
<comment type="caution">
    <text evidence="9">The sequence shown here is derived from an EMBL/GenBank/DDBJ whole genome shotgun (WGS) entry which is preliminary data.</text>
</comment>
<evidence type="ECO:0000256" key="1">
    <source>
        <dbReference type="ARBA" id="ARBA00001974"/>
    </source>
</evidence>
<gene>
    <name evidence="9" type="ORF">APLA_LOCUS15053</name>
</gene>
<dbReference type="GO" id="GO:0016614">
    <property type="term" value="F:oxidoreductase activity, acting on CH-OH group of donors"/>
    <property type="evidence" value="ECO:0007669"/>
    <property type="project" value="InterPro"/>
</dbReference>
<evidence type="ECO:0000313" key="10">
    <source>
        <dbReference type="Proteomes" id="UP000494256"/>
    </source>
</evidence>
<evidence type="ECO:0000256" key="5">
    <source>
        <dbReference type="PIRSR" id="PIRSR000137-2"/>
    </source>
</evidence>
<dbReference type="PANTHER" id="PTHR11552">
    <property type="entry name" value="GLUCOSE-METHANOL-CHOLINE GMC OXIDOREDUCTASE"/>
    <property type="match status" value="1"/>
</dbReference>
<evidence type="ECO:0000256" key="2">
    <source>
        <dbReference type="ARBA" id="ARBA00010790"/>
    </source>
</evidence>